<name>A0AAV4EDW3_9GAST</name>
<organism evidence="1 2">
    <name type="scientific">Elysia marginata</name>
    <dbReference type="NCBI Taxonomy" id="1093978"/>
    <lineage>
        <taxon>Eukaryota</taxon>
        <taxon>Metazoa</taxon>
        <taxon>Spiralia</taxon>
        <taxon>Lophotrochozoa</taxon>
        <taxon>Mollusca</taxon>
        <taxon>Gastropoda</taxon>
        <taxon>Heterobranchia</taxon>
        <taxon>Euthyneura</taxon>
        <taxon>Panpulmonata</taxon>
        <taxon>Sacoglossa</taxon>
        <taxon>Placobranchoidea</taxon>
        <taxon>Plakobranchidae</taxon>
        <taxon>Elysia</taxon>
    </lineage>
</organism>
<comment type="caution">
    <text evidence="1">The sequence shown here is derived from an EMBL/GenBank/DDBJ whole genome shotgun (WGS) entry which is preliminary data.</text>
</comment>
<protein>
    <submittedName>
        <fullName evidence="1">Chitin deacetylase</fullName>
    </submittedName>
</protein>
<dbReference type="EMBL" id="BMAT01007176">
    <property type="protein sequence ID" value="GFR58862.1"/>
    <property type="molecule type" value="Genomic_DNA"/>
</dbReference>
<sequence>MVGKLHARGMEIGDHSVTHRLPRKWWTDANKTIIAEEVLNQRRNLVEKAGIPVEDIKGWRSPFLQPAGNDLFSVLYENNFT</sequence>
<accession>A0AAV4EDW3</accession>
<evidence type="ECO:0000313" key="1">
    <source>
        <dbReference type="EMBL" id="GFR58862.1"/>
    </source>
</evidence>
<evidence type="ECO:0000313" key="2">
    <source>
        <dbReference type="Proteomes" id="UP000762676"/>
    </source>
</evidence>
<dbReference type="InterPro" id="IPR011330">
    <property type="entry name" value="Glyco_hydro/deAcase_b/a-brl"/>
</dbReference>
<dbReference type="PANTHER" id="PTHR45985:SF3">
    <property type="entry name" value="CHITIN DEACETYLASE-LIKE 4"/>
    <property type="match status" value="1"/>
</dbReference>
<gene>
    <name evidence="1" type="ORF">ElyMa_003489300</name>
</gene>
<reference evidence="1 2" key="1">
    <citation type="journal article" date="2021" name="Elife">
        <title>Chloroplast acquisition without the gene transfer in kleptoplastic sea slugs, Plakobranchus ocellatus.</title>
        <authorList>
            <person name="Maeda T."/>
            <person name="Takahashi S."/>
            <person name="Yoshida T."/>
            <person name="Shimamura S."/>
            <person name="Takaki Y."/>
            <person name="Nagai Y."/>
            <person name="Toyoda A."/>
            <person name="Suzuki Y."/>
            <person name="Arimoto A."/>
            <person name="Ishii H."/>
            <person name="Satoh N."/>
            <person name="Nishiyama T."/>
            <person name="Hasebe M."/>
            <person name="Maruyama T."/>
            <person name="Minagawa J."/>
            <person name="Obokata J."/>
            <person name="Shigenobu S."/>
        </authorList>
    </citation>
    <scope>NUCLEOTIDE SEQUENCE [LARGE SCALE GENOMIC DNA]</scope>
</reference>
<dbReference type="PANTHER" id="PTHR45985">
    <property type="match status" value="1"/>
</dbReference>
<dbReference type="GO" id="GO:0005975">
    <property type="term" value="P:carbohydrate metabolic process"/>
    <property type="evidence" value="ECO:0007669"/>
    <property type="project" value="InterPro"/>
</dbReference>
<dbReference type="InterPro" id="IPR052740">
    <property type="entry name" value="CE4"/>
</dbReference>
<dbReference type="AlphaFoldDB" id="A0AAV4EDW3"/>
<dbReference type="SUPFAM" id="SSF88713">
    <property type="entry name" value="Glycoside hydrolase/deacetylase"/>
    <property type="match status" value="1"/>
</dbReference>
<proteinExistence type="predicted"/>
<keyword evidence="2" id="KW-1185">Reference proteome</keyword>
<dbReference type="Proteomes" id="UP000762676">
    <property type="component" value="Unassembled WGS sequence"/>
</dbReference>
<dbReference type="Gene3D" id="3.20.20.370">
    <property type="entry name" value="Glycoside hydrolase/deacetylase"/>
    <property type="match status" value="1"/>
</dbReference>